<dbReference type="AlphaFoldDB" id="A0AAP0HLX5"/>
<dbReference type="Proteomes" id="UP001419268">
    <property type="component" value="Unassembled WGS sequence"/>
</dbReference>
<sequence length="55" mass="5992">MLGRSGGPGGHHQVYLYTHKDNGRFTYQIDYICSNKGPVSGGGWPLEVPTNKKAT</sequence>
<evidence type="ECO:0000313" key="1">
    <source>
        <dbReference type="EMBL" id="KAK9089472.1"/>
    </source>
</evidence>
<evidence type="ECO:0000313" key="2">
    <source>
        <dbReference type="Proteomes" id="UP001419268"/>
    </source>
</evidence>
<gene>
    <name evidence="1" type="ORF">Scep_028554</name>
</gene>
<accession>A0AAP0HLX5</accession>
<organism evidence="1 2">
    <name type="scientific">Stephania cephalantha</name>
    <dbReference type="NCBI Taxonomy" id="152367"/>
    <lineage>
        <taxon>Eukaryota</taxon>
        <taxon>Viridiplantae</taxon>
        <taxon>Streptophyta</taxon>
        <taxon>Embryophyta</taxon>
        <taxon>Tracheophyta</taxon>
        <taxon>Spermatophyta</taxon>
        <taxon>Magnoliopsida</taxon>
        <taxon>Ranunculales</taxon>
        <taxon>Menispermaceae</taxon>
        <taxon>Menispermoideae</taxon>
        <taxon>Cissampelideae</taxon>
        <taxon>Stephania</taxon>
    </lineage>
</organism>
<name>A0AAP0HLX5_9MAGN</name>
<reference evidence="1 2" key="1">
    <citation type="submission" date="2024-01" db="EMBL/GenBank/DDBJ databases">
        <title>Genome assemblies of Stephania.</title>
        <authorList>
            <person name="Yang L."/>
        </authorList>
    </citation>
    <scope>NUCLEOTIDE SEQUENCE [LARGE SCALE GENOMIC DNA]</scope>
    <source>
        <strain evidence="1">JXDWG</strain>
        <tissue evidence="1">Leaf</tissue>
    </source>
</reference>
<protein>
    <submittedName>
        <fullName evidence="1">Uncharacterized protein</fullName>
    </submittedName>
</protein>
<comment type="caution">
    <text evidence="1">The sequence shown here is derived from an EMBL/GenBank/DDBJ whole genome shotgun (WGS) entry which is preliminary data.</text>
</comment>
<keyword evidence="2" id="KW-1185">Reference proteome</keyword>
<dbReference type="EMBL" id="JBBNAG010000012">
    <property type="protein sequence ID" value="KAK9089472.1"/>
    <property type="molecule type" value="Genomic_DNA"/>
</dbReference>
<proteinExistence type="predicted"/>